<gene>
    <name evidence="3" type="ORF">CEP51_011898</name>
</gene>
<feature type="compositionally biased region" description="Polar residues" evidence="2">
    <location>
        <begin position="39"/>
        <end position="58"/>
    </location>
</feature>
<proteinExistence type="predicted"/>
<evidence type="ECO:0000256" key="2">
    <source>
        <dbReference type="SAM" id="MobiDB-lite"/>
    </source>
</evidence>
<feature type="coiled-coil region" evidence="1">
    <location>
        <begin position="135"/>
        <end position="169"/>
    </location>
</feature>
<accession>A0A428R4N9</accession>
<dbReference type="EMBL" id="NKCL01000422">
    <property type="protein sequence ID" value="RSL72498.1"/>
    <property type="molecule type" value="Genomic_DNA"/>
</dbReference>
<organism evidence="3 4">
    <name type="scientific">Fusarium floridanum</name>
    <dbReference type="NCBI Taxonomy" id="1325733"/>
    <lineage>
        <taxon>Eukaryota</taxon>
        <taxon>Fungi</taxon>
        <taxon>Dikarya</taxon>
        <taxon>Ascomycota</taxon>
        <taxon>Pezizomycotina</taxon>
        <taxon>Sordariomycetes</taxon>
        <taxon>Hypocreomycetidae</taxon>
        <taxon>Hypocreales</taxon>
        <taxon>Nectriaceae</taxon>
        <taxon>Fusarium</taxon>
        <taxon>Fusarium solani species complex</taxon>
    </lineage>
</organism>
<evidence type="ECO:0000313" key="4">
    <source>
        <dbReference type="Proteomes" id="UP000287972"/>
    </source>
</evidence>
<sequence>MNSQPQHHDTSGFCPPATTSRPLGAIKEQLRGTRDDDTVNTASHPSNDVQLDQATGNNHEYGPEDQEPFDDWTAEEIFQVQQENYQAFIEEVRATNAKERLLSNELMTQNMSIFFGQGFQQMMNFLTKWSKRFSQHHLVNKVAALEEQLDLANQKNQQLGQEYKEMRARHNKVCTKLDQALHERDEQRRLVDGGTLANSSKVTDDAIMEKWKLLAYNIRVLAHFLAKSPPGQQFDTVSKARLEWISLSYLDHLQDEDYREVLLQGYLWSTVNETVFDAGTRVWGGPGIADLKTIQNNIIGKYRITPQDAQEHREICQHAARWLAQGSGILNQLWDLEPEGVKVLVNIETSRLMTFLPAQNTDPNGMKKVRDQIGVIIECAVELDQMLMCSKALFQVHWKDQVQGSSKPQRFNPSTMESYWSEKELPSESLVQMVISPFLSKAGNADGQNYECSMVLAKATVICD</sequence>
<evidence type="ECO:0000256" key="1">
    <source>
        <dbReference type="SAM" id="Coils"/>
    </source>
</evidence>
<comment type="caution">
    <text evidence="3">The sequence shown here is derived from an EMBL/GenBank/DDBJ whole genome shotgun (WGS) entry which is preliminary data.</text>
</comment>
<feature type="compositionally biased region" description="Basic and acidic residues" evidence="2">
    <location>
        <begin position="28"/>
        <end position="37"/>
    </location>
</feature>
<keyword evidence="1" id="KW-0175">Coiled coil</keyword>
<feature type="compositionally biased region" description="Basic and acidic residues" evidence="2">
    <location>
        <begin position="1"/>
        <end position="10"/>
    </location>
</feature>
<dbReference type="Proteomes" id="UP000287972">
    <property type="component" value="Unassembled WGS sequence"/>
</dbReference>
<reference evidence="3 4" key="1">
    <citation type="submission" date="2017-06" db="EMBL/GenBank/DDBJ databases">
        <title>Comparative genomic analysis of Ambrosia Fusariam Clade fungi.</title>
        <authorList>
            <person name="Stajich J.E."/>
            <person name="Carrillo J."/>
            <person name="Kijimoto T."/>
            <person name="Eskalen A."/>
            <person name="O'Donnell K."/>
            <person name="Kasson M."/>
        </authorList>
    </citation>
    <scope>NUCLEOTIDE SEQUENCE [LARGE SCALE GENOMIC DNA]</scope>
    <source>
        <strain evidence="3 4">NRRL62606</strain>
    </source>
</reference>
<evidence type="ECO:0000313" key="3">
    <source>
        <dbReference type="EMBL" id="RSL72498.1"/>
    </source>
</evidence>
<name>A0A428R4N9_9HYPO</name>
<dbReference type="AlphaFoldDB" id="A0A428R4N9"/>
<feature type="region of interest" description="Disordered" evidence="2">
    <location>
        <begin position="1"/>
        <end position="66"/>
    </location>
</feature>
<protein>
    <submittedName>
        <fullName evidence="3">Uncharacterized protein</fullName>
    </submittedName>
</protein>
<keyword evidence="4" id="KW-1185">Reference proteome</keyword>